<evidence type="ECO:0000313" key="3">
    <source>
        <dbReference type="Proteomes" id="UP000199658"/>
    </source>
</evidence>
<dbReference type="Pfam" id="PF00483">
    <property type="entry name" value="NTP_transferase"/>
    <property type="match status" value="1"/>
</dbReference>
<proteinExistence type="predicted"/>
<dbReference type="EMBL" id="FOYO01000001">
    <property type="protein sequence ID" value="SFR57176.1"/>
    <property type="molecule type" value="Genomic_DNA"/>
</dbReference>
<accession>A0A1I6HRT4</accession>
<organism evidence="2 3">
    <name type="scientific">Litoreibacter janthinus</name>
    <dbReference type="NCBI Taxonomy" id="670154"/>
    <lineage>
        <taxon>Bacteria</taxon>
        <taxon>Pseudomonadati</taxon>
        <taxon>Pseudomonadota</taxon>
        <taxon>Alphaproteobacteria</taxon>
        <taxon>Rhodobacterales</taxon>
        <taxon>Roseobacteraceae</taxon>
        <taxon>Litoreibacter</taxon>
    </lineage>
</organism>
<sequence>MRLTGGQHSKPMFPVLGKPLIQHSIDYLLKVGVKRLVVTKRINDDELGDYLEKVQGFDDIVVVEKDTKAAFESFVALQNSLCGTDHLILASDLLIADSAFEDFVEASSSKLASSQMCLLVSELISDDRPIWVGLGDDDLVVRYGKRIPPTGLVFGNLRAVRSDFSIPESASDITSLSDLMSHLVENVSIDITAIAGGPTIDIDSLEDVDAWVSLSHD</sequence>
<evidence type="ECO:0000313" key="2">
    <source>
        <dbReference type="EMBL" id="SFR57176.1"/>
    </source>
</evidence>
<dbReference type="STRING" id="670154.SAMN04488002_3323"/>
<keyword evidence="3" id="KW-1185">Reference proteome</keyword>
<protein>
    <submittedName>
        <fullName evidence="2">Nucleotidyl transferase</fullName>
    </submittedName>
</protein>
<dbReference type="GO" id="GO:0016740">
    <property type="term" value="F:transferase activity"/>
    <property type="evidence" value="ECO:0007669"/>
    <property type="project" value="UniProtKB-KW"/>
</dbReference>
<feature type="domain" description="Nucleotidyl transferase" evidence="1">
    <location>
        <begin position="8"/>
        <end position="113"/>
    </location>
</feature>
<reference evidence="3" key="1">
    <citation type="submission" date="2016-10" db="EMBL/GenBank/DDBJ databases">
        <authorList>
            <person name="Varghese N."/>
            <person name="Submissions S."/>
        </authorList>
    </citation>
    <scope>NUCLEOTIDE SEQUENCE [LARGE SCALE GENOMIC DNA]</scope>
    <source>
        <strain evidence="3">DSM 26921</strain>
    </source>
</reference>
<dbReference type="SUPFAM" id="SSF53448">
    <property type="entry name" value="Nucleotide-diphospho-sugar transferases"/>
    <property type="match status" value="1"/>
</dbReference>
<dbReference type="InterPro" id="IPR005835">
    <property type="entry name" value="NTP_transferase_dom"/>
</dbReference>
<evidence type="ECO:0000259" key="1">
    <source>
        <dbReference type="Pfam" id="PF00483"/>
    </source>
</evidence>
<dbReference type="Gene3D" id="3.90.550.10">
    <property type="entry name" value="Spore Coat Polysaccharide Biosynthesis Protein SpsA, Chain A"/>
    <property type="match status" value="1"/>
</dbReference>
<dbReference type="InterPro" id="IPR029044">
    <property type="entry name" value="Nucleotide-diphossugar_trans"/>
</dbReference>
<name>A0A1I6HRT4_9RHOB</name>
<keyword evidence="2" id="KW-0808">Transferase</keyword>
<dbReference type="Proteomes" id="UP000199658">
    <property type="component" value="Unassembled WGS sequence"/>
</dbReference>
<dbReference type="AlphaFoldDB" id="A0A1I6HRT4"/>
<gene>
    <name evidence="2" type="ORF">SAMN04488002_3323</name>
</gene>